<organism evidence="15 16">
    <name type="scientific">Candidatus Thiodiazotropha taylori</name>
    <dbReference type="NCBI Taxonomy" id="2792791"/>
    <lineage>
        <taxon>Bacteria</taxon>
        <taxon>Pseudomonadati</taxon>
        <taxon>Pseudomonadota</taxon>
        <taxon>Gammaproteobacteria</taxon>
        <taxon>Chromatiales</taxon>
        <taxon>Sedimenticolaceae</taxon>
        <taxon>Candidatus Thiodiazotropha</taxon>
    </lineage>
</organism>
<accession>A0A9E4KA79</accession>
<dbReference type="InterPro" id="IPR014729">
    <property type="entry name" value="Rossmann-like_a/b/a_fold"/>
</dbReference>
<dbReference type="InterPro" id="IPR009080">
    <property type="entry name" value="tRNAsynth_Ia_anticodon-bd"/>
</dbReference>
<evidence type="ECO:0000256" key="10">
    <source>
        <dbReference type="ARBA" id="ARBA00025217"/>
    </source>
</evidence>
<dbReference type="FunFam" id="1.10.730.20:FF:000001">
    <property type="entry name" value="Isoleucine--tRNA ligase"/>
    <property type="match status" value="1"/>
</dbReference>
<dbReference type="InterPro" id="IPR013155">
    <property type="entry name" value="M/V/L/I-tRNA-synth_anticd-bd"/>
</dbReference>
<dbReference type="InterPro" id="IPR050081">
    <property type="entry name" value="Ile-tRNA_ligase"/>
</dbReference>
<dbReference type="GO" id="GO:0004822">
    <property type="term" value="F:isoleucine-tRNA ligase activity"/>
    <property type="evidence" value="ECO:0007669"/>
    <property type="project" value="UniProtKB-EC"/>
</dbReference>
<gene>
    <name evidence="15" type="ORF">JAZ07_06275</name>
</gene>
<evidence type="ECO:0000256" key="11">
    <source>
        <dbReference type="ARBA" id="ARBA00048359"/>
    </source>
</evidence>
<keyword evidence="4" id="KW-0479">Metal-binding</keyword>
<dbReference type="Pfam" id="PF08264">
    <property type="entry name" value="Anticodon_1"/>
    <property type="match status" value="1"/>
</dbReference>
<evidence type="ECO:0000259" key="14">
    <source>
        <dbReference type="Pfam" id="PF08264"/>
    </source>
</evidence>
<evidence type="ECO:0000256" key="6">
    <source>
        <dbReference type="ARBA" id="ARBA00022833"/>
    </source>
</evidence>
<dbReference type="Pfam" id="PF00133">
    <property type="entry name" value="tRNA-synt_1"/>
    <property type="match status" value="1"/>
</dbReference>
<dbReference type="SUPFAM" id="SSF52374">
    <property type="entry name" value="Nucleotidylyl transferase"/>
    <property type="match status" value="1"/>
</dbReference>
<evidence type="ECO:0000256" key="5">
    <source>
        <dbReference type="ARBA" id="ARBA00022741"/>
    </source>
</evidence>
<evidence type="ECO:0000256" key="3">
    <source>
        <dbReference type="ARBA" id="ARBA00022598"/>
    </source>
</evidence>
<protein>
    <recommendedName>
        <fullName evidence="2">isoleucine--tRNA ligase</fullName>
        <ecNumber evidence="2">6.1.1.5</ecNumber>
    </recommendedName>
</protein>
<sequence>CVLDARENLAFPADLYLEGSDQHRGWFQSSLMTSVAMNGCAPYMAVLTHGFTVDAQGRKMSKSLGNVVAPQKVLKTLGADIIRLWVAATDYRNEMTVSDEILKRTADAYRRIRNTARFLLSNLNGFDPQQNLLEPSQMIELDRWAVDRTLQLQQEIAEAYGDYQFHVIYQKIHNFCVNELGGFYLDIIKDRQYTTQADSLPRRSCQTAMYHIIEAMVRWLAPILSFTADEIWQSIPGERSESVFLETWYEGLYALDRDDRFNADYWQQIINLREAVSKAMESFRAEGNSSLDADVTIYANDELIESLAQLEDELRFVLITSDAKALPMDQKPDQVELDETLGVGVQVTASSHAKCVRCWHHREDVGSHAEHPELCGRCVENVSGAGEPRRFA</sequence>
<evidence type="ECO:0000313" key="15">
    <source>
        <dbReference type="EMBL" id="MCG7945940.1"/>
    </source>
</evidence>
<dbReference type="InterPro" id="IPR033708">
    <property type="entry name" value="Anticodon_Ile_BEm"/>
</dbReference>
<dbReference type="PANTHER" id="PTHR42765:SF1">
    <property type="entry name" value="ISOLEUCINE--TRNA LIGASE, MITOCHONDRIAL"/>
    <property type="match status" value="1"/>
</dbReference>
<comment type="caution">
    <text evidence="15">The sequence shown here is derived from an EMBL/GenBank/DDBJ whole genome shotgun (WGS) entry which is preliminary data.</text>
</comment>
<dbReference type="InterPro" id="IPR002300">
    <property type="entry name" value="aa-tRNA-synth_Ia"/>
</dbReference>
<comment type="catalytic activity">
    <reaction evidence="11">
        <text>tRNA(Ile) + L-isoleucine + ATP = L-isoleucyl-tRNA(Ile) + AMP + diphosphate</text>
        <dbReference type="Rhea" id="RHEA:11060"/>
        <dbReference type="Rhea" id="RHEA-COMP:9666"/>
        <dbReference type="Rhea" id="RHEA-COMP:9695"/>
        <dbReference type="ChEBI" id="CHEBI:30616"/>
        <dbReference type="ChEBI" id="CHEBI:33019"/>
        <dbReference type="ChEBI" id="CHEBI:58045"/>
        <dbReference type="ChEBI" id="CHEBI:78442"/>
        <dbReference type="ChEBI" id="CHEBI:78528"/>
        <dbReference type="ChEBI" id="CHEBI:456215"/>
        <dbReference type="EC" id="6.1.1.5"/>
    </reaction>
</comment>
<dbReference type="GO" id="GO:0006428">
    <property type="term" value="P:isoleucyl-tRNA aminoacylation"/>
    <property type="evidence" value="ECO:0007669"/>
    <property type="project" value="TreeGrafter"/>
</dbReference>
<evidence type="ECO:0000256" key="1">
    <source>
        <dbReference type="ARBA" id="ARBA00006887"/>
    </source>
</evidence>
<dbReference type="Proteomes" id="UP000886667">
    <property type="component" value="Unassembled WGS sequence"/>
</dbReference>
<evidence type="ECO:0000256" key="8">
    <source>
        <dbReference type="ARBA" id="ARBA00022917"/>
    </source>
</evidence>
<evidence type="ECO:0000256" key="2">
    <source>
        <dbReference type="ARBA" id="ARBA00013165"/>
    </source>
</evidence>
<keyword evidence="9" id="KW-0030">Aminoacyl-tRNA synthetase</keyword>
<keyword evidence="6" id="KW-0862">Zinc</keyword>
<dbReference type="EMBL" id="JAEPCM010000207">
    <property type="protein sequence ID" value="MCG7945940.1"/>
    <property type="molecule type" value="Genomic_DNA"/>
</dbReference>
<evidence type="ECO:0000256" key="7">
    <source>
        <dbReference type="ARBA" id="ARBA00022840"/>
    </source>
</evidence>
<dbReference type="Gene3D" id="1.10.730.20">
    <property type="match status" value="1"/>
</dbReference>
<dbReference type="SUPFAM" id="SSF47323">
    <property type="entry name" value="Anticodon-binding domain of a subclass of class I aminoacyl-tRNA synthetases"/>
    <property type="match status" value="1"/>
</dbReference>
<dbReference type="PANTHER" id="PTHR42765">
    <property type="entry name" value="SOLEUCYL-TRNA SYNTHETASE"/>
    <property type="match status" value="1"/>
</dbReference>
<dbReference type="Pfam" id="PF06827">
    <property type="entry name" value="zf-FPG_IleRS"/>
    <property type="match status" value="1"/>
</dbReference>
<keyword evidence="8" id="KW-0648">Protein biosynthesis</keyword>
<dbReference type="AlphaFoldDB" id="A0A9E4KA79"/>
<reference evidence="15" key="1">
    <citation type="journal article" date="2021" name="Proc. Natl. Acad. Sci. U.S.A.">
        <title>Global biogeography of chemosynthetic symbionts reveals both localized and globally distributed symbiont groups. .</title>
        <authorList>
            <person name="Osvatic J.T."/>
            <person name="Wilkins L.G.E."/>
            <person name="Leibrecht L."/>
            <person name="Leray M."/>
            <person name="Zauner S."/>
            <person name="Polzin J."/>
            <person name="Camacho Y."/>
            <person name="Gros O."/>
            <person name="van Gils J.A."/>
            <person name="Eisen J.A."/>
            <person name="Petersen J.M."/>
            <person name="Yuen B."/>
        </authorList>
    </citation>
    <scope>NUCLEOTIDE SEQUENCE</scope>
    <source>
        <strain evidence="15">MAGclacostrist064TRANS</strain>
    </source>
</reference>
<dbReference type="InterPro" id="IPR010663">
    <property type="entry name" value="Znf_FPG/IleRS"/>
</dbReference>
<feature type="domain" description="Aminoacyl-tRNA synthetase class Ia" evidence="12">
    <location>
        <begin position="9"/>
        <end position="97"/>
    </location>
</feature>
<evidence type="ECO:0000259" key="13">
    <source>
        <dbReference type="Pfam" id="PF06827"/>
    </source>
</evidence>
<dbReference type="EC" id="6.1.1.5" evidence="2"/>
<name>A0A9E4KA79_9GAMM</name>
<feature type="domain" description="Methionyl/Valyl/Leucyl/Isoleucyl-tRNA synthetase anticodon-binding" evidence="14">
    <location>
        <begin position="142"/>
        <end position="297"/>
    </location>
</feature>
<dbReference type="GO" id="GO:0005829">
    <property type="term" value="C:cytosol"/>
    <property type="evidence" value="ECO:0007669"/>
    <property type="project" value="TreeGrafter"/>
</dbReference>
<dbReference type="CDD" id="cd07960">
    <property type="entry name" value="Anticodon_Ia_Ile_BEm"/>
    <property type="match status" value="1"/>
</dbReference>
<keyword evidence="7" id="KW-0067">ATP-binding</keyword>
<dbReference type="GO" id="GO:0000049">
    <property type="term" value="F:tRNA binding"/>
    <property type="evidence" value="ECO:0007669"/>
    <property type="project" value="InterPro"/>
</dbReference>
<evidence type="ECO:0000256" key="4">
    <source>
        <dbReference type="ARBA" id="ARBA00022723"/>
    </source>
</evidence>
<proteinExistence type="inferred from homology"/>
<dbReference type="Gene3D" id="3.40.50.620">
    <property type="entry name" value="HUPs"/>
    <property type="match status" value="1"/>
</dbReference>
<feature type="domain" description="Zinc finger FPG/IleRS-type" evidence="13">
    <location>
        <begin position="354"/>
        <end position="380"/>
    </location>
</feature>
<evidence type="ECO:0000256" key="9">
    <source>
        <dbReference type="ARBA" id="ARBA00023146"/>
    </source>
</evidence>
<keyword evidence="5" id="KW-0547">Nucleotide-binding</keyword>
<feature type="non-terminal residue" evidence="15">
    <location>
        <position position="1"/>
    </location>
</feature>
<keyword evidence="3 15" id="KW-0436">Ligase</keyword>
<evidence type="ECO:0000313" key="16">
    <source>
        <dbReference type="Proteomes" id="UP000886667"/>
    </source>
</evidence>
<evidence type="ECO:0000259" key="12">
    <source>
        <dbReference type="Pfam" id="PF00133"/>
    </source>
</evidence>
<comment type="similarity">
    <text evidence="1">Belongs to the class-I aminoacyl-tRNA synthetase family. IleS type 1 subfamily.</text>
</comment>
<dbReference type="GO" id="GO:0046872">
    <property type="term" value="F:metal ion binding"/>
    <property type="evidence" value="ECO:0007669"/>
    <property type="project" value="UniProtKB-KW"/>
</dbReference>
<dbReference type="GO" id="GO:0005524">
    <property type="term" value="F:ATP binding"/>
    <property type="evidence" value="ECO:0007669"/>
    <property type="project" value="UniProtKB-KW"/>
</dbReference>
<comment type="function">
    <text evidence="10">Catalyzes the attachment of isoleucine to tRNA(Ile). As IleRS can inadvertently accommodate and process structurally similar amino acids such as valine, to avoid such errors it has two additional distinct tRNA(Ile)-dependent editing activities. One activity is designated as 'pretransfer' editing and involves the hydrolysis of activated Val-AMP. The other activity is designated 'posttransfer' editing and involves deacylation of mischarged Val-tRNA(Ile).</text>
</comment>